<accession>A0A3Q9EPA5</accession>
<reference evidence="2 3" key="1">
    <citation type="journal article" date="2019" name="Int. J. Syst. Evol. Microbiol.">
        <title>Streptomyces cyaneochromogenes sp. nov., a blue pigment-producing actinomycete from manganese-contaminated soil.</title>
        <authorList>
            <person name="Tang X."/>
            <person name="Zhao J."/>
            <person name="Li K."/>
            <person name="Chen Z."/>
            <person name="Sun Y."/>
            <person name="Gao J."/>
        </authorList>
    </citation>
    <scope>NUCLEOTIDE SEQUENCE [LARGE SCALE GENOMIC DNA]</scope>
    <source>
        <strain evidence="2 3">MK-45</strain>
    </source>
</reference>
<dbReference type="Pfam" id="PF11271">
    <property type="entry name" value="PorA"/>
    <property type="match status" value="1"/>
</dbReference>
<dbReference type="AlphaFoldDB" id="A0A3Q9EPA5"/>
<keyword evidence="1" id="KW-0812">Transmembrane</keyword>
<dbReference type="Proteomes" id="UP000280298">
    <property type="component" value="Chromosome"/>
</dbReference>
<dbReference type="EMBL" id="CP034539">
    <property type="protein sequence ID" value="AZQ32473.1"/>
    <property type="molecule type" value="Genomic_DNA"/>
</dbReference>
<protein>
    <submittedName>
        <fullName evidence="2">DUF3068 domain-containing protein</fullName>
    </submittedName>
</protein>
<keyword evidence="1" id="KW-1133">Transmembrane helix</keyword>
<gene>
    <name evidence="2" type="ORF">EJ357_02635</name>
</gene>
<evidence type="ECO:0000313" key="3">
    <source>
        <dbReference type="Proteomes" id="UP000280298"/>
    </source>
</evidence>
<dbReference type="KEGG" id="scya:EJ357_02635"/>
<evidence type="ECO:0000313" key="2">
    <source>
        <dbReference type="EMBL" id="AZQ32473.1"/>
    </source>
</evidence>
<organism evidence="2 3">
    <name type="scientific">Streptomyces cyaneochromogenes</name>
    <dbReference type="NCBI Taxonomy" id="2496836"/>
    <lineage>
        <taxon>Bacteria</taxon>
        <taxon>Bacillati</taxon>
        <taxon>Actinomycetota</taxon>
        <taxon>Actinomycetes</taxon>
        <taxon>Kitasatosporales</taxon>
        <taxon>Streptomycetaceae</taxon>
        <taxon>Streptomyces</taxon>
    </lineage>
</organism>
<dbReference type="OrthoDB" id="153031at2"/>
<sequence length="330" mass="36717">MRRTASVLPLILLGLGVFALVFGQLLDRYVEPRVKRTPVDVETDSVLTGTGSYFDTGVLETVHGQQITITRRIVGDVAAAERSGHAVWNVSTQIDSPATLPLRDPRRSLQWTTERWVTDRRTNLPVHCCGEQPSFRGEAYLKFPFDVQKRTHRWWDGVLGGAVRLKYSGTEKVLGHEGYRFTGSVAPRRTGVTREVPGSLVGRPKQRQVTAEEWYANARIELVVERRTGRIMNARMAPKITLRAPGARSDAVTLLAGDRLEFTDATRRTQVAQTARDSRRLEVLGETAPALTTVAGGVLAAAGLTFLVRERRRRTAPADSRRIDRTHTGD</sequence>
<proteinExistence type="predicted"/>
<feature type="transmembrane region" description="Helical" evidence="1">
    <location>
        <begin position="288"/>
        <end position="308"/>
    </location>
</feature>
<evidence type="ECO:0000256" key="1">
    <source>
        <dbReference type="SAM" id="Phobius"/>
    </source>
</evidence>
<dbReference type="RefSeq" id="WP_126388197.1">
    <property type="nucleotide sequence ID" value="NZ_CP034539.1"/>
</dbReference>
<keyword evidence="1" id="KW-0472">Membrane</keyword>
<name>A0A3Q9EPA5_9ACTN</name>
<keyword evidence="3" id="KW-1185">Reference proteome</keyword>
<dbReference type="InterPro" id="IPR021424">
    <property type="entry name" value="PorA"/>
</dbReference>